<dbReference type="SMART" id="SM00487">
    <property type="entry name" value="DEXDc"/>
    <property type="match status" value="1"/>
</dbReference>
<reference evidence="9" key="1">
    <citation type="submission" date="2016-10" db="EMBL/GenBank/DDBJ databases">
        <authorList>
            <person name="Varghese N."/>
            <person name="Submissions S."/>
        </authorList>
    </citation>
    <scope>NUCLEOTIDE SEQUENCE [LARGE SCALE GENOMIC DNA]</scope>
    <source>
        <strain evidence="9">BP1-148</strain>
    </source>
</reference>
<dbReference type="EMBL" id="FNCQ01000015">
    <property type="protein sequence ID" value="SDH03178.1"/>
    <property type="molecule type" value="Genomic_DNA"/>
</dbReference>
<dbReference type="CDD" id="cd12252">
    <property type="entry name" value="RRM_DbpA"/>
    <property type="match status" value="1"/>
</dbReference>
<dbReference type="AlphaFoldDB" id="A0A1G7Z373"/>
<accession>A0A1G7Z373</accession>
<evidence type="ECO:0000256" key="3">
    <source>
        <dbReference type="ARBA" id="ARBA00022806"/>
    </source>
</evidence>
<dbReference type="InterPro" id="IPR050079">
    <property type="entry name" value="DEAD_box_RNA_helicase"/>
</dbReference>
<keyword evidence="9" id="KW-1185">Reference proteome</keyword>
<evidence type="ECO:0000313" key="8">
    <source>
        <dbReference type="EMBL" id="SDH03178.1"/>
    </source>
</evidence>
<comment type="similarity">
    <text evidence="5">Belongs to the DEAD box helicase family.</text>
</comment>
<dbReference type="SUPFAM" id="SSF52540">
    <property type="entry name" value="P-loop containing nucleoside triphosphate hydrolases"/>
    <property type="match status" value="1"/>
</dbReference>
<dbReference type="PROSITE" id="PS51194">
    <property type="entry name" value="HELICASE_CTER"/>
    <property type="match status" value="1"/>
</dbReference>
<gene>
    <name evidence="8" type="ORF">SAMN04487901_11525</name>
</gene>
<evidence type="ECO:0000256" key="1">
    <source>
        <dbReference type="ARBA" id="ARBA00022741"/>
    </source>
</evidence>
<dbReference type="GO" id="GO:0003676">
    <property type="term" value="F:nucleic acid binding"/>
    <property type="evidence" value="ECO:0007669"/>
    <property type="project" value="InterPro"/>
</dbReference>
<dbReference type="CDD" id="cd00268">
    <property type="entry name" value="DEADc"/>
    <property type="match status" value="1"/>
</dbReference>
<dbReference type="Pfam" id="PF03880">
    <property type="entry name" value="DbpA"/>
    <property type="match status" value="1"/>
</dbReference>
<dbReference type="PROSITE" id="PS51192">
    <property type="entry name" value="HELICASE_ATP_BIND_1"/>
    <property type="match status" value="1"/>
</dbReference>
<evidence type="ECO:0000256" key="4">
    <source>
        <dbReference type="ARBA" id="ARBA00022840"/>
    </source>
</evidence>
<dbReference type="InterPro" id="IPR044742">
    <property type="entry name" value="DEAD/DEAH_RhlB"/>
</dbReference>
<evidence type="ECO:0000313" key="9">
    <source>
        <dbReference type="Proteomes" id="UP000198779"/>
    </source>
</evidence>
<dbReference type="InterPro" id="IPR005580">
    <property type="entry name" value="DbpA/CsdA_RNA-bd_dom"/>
</dbReference>
<dbReference type="STRING" id="645274.SAMN04487901_11525"/>
<dbReference type="InterPro" id="IPR027417">
    <property type="entry name" value="P-loop_NTPase"/>
</dbReference>
<evidence type="ECO:0000256" key="2">
    <source>
        <dbReference type="ARBA" id="ARBA00022801"/>
    </source>
</evidence>
<evidence type="ECO:0000259" key="7">
    <source>
        <dbReference type="PROSITE" id="PS51194"/>
    </source>
</evidence>
<keyword evidence="2" id="KW-0378">Hydrolase</keyword>
<proteinExistence type="inferred from homology"/>
<dbReference type="InterPro" id="IPR012677">
    <property type="entry name" value="Nucleotide-bd_a/b_plait_sf"/>
</dbReference>
<feature type="domain" description="Helicase ATP-binding" evidence="6">
    <location>
        <begin position="27"/>
        <end position="196"/>
    </location>
</feature>
<dbReference type="Gene3D" id="3.30.70.330">
    <property type="match status" value="1"/>
</dbReference>
<name>A0A1G7Z373_9BACT</name>
<feature type="domain" description="Helicase C-terminal" evidence="7">
    <location>
        <begin position="222"/>
        <end position="374"/>
    </location>
</feature>
<dbReference type="CDD" id="cd18787">
    <property type="entry name" value="SF2_C_DEAD"/>
    <property type="match status" value="1"/>
</dbReference>
<dbReference type="SMART" id="SM00490">
    <property type="entry name" value="HELICc"/>
    <property type="match status" value="1"/>
</dbReference>
<keyword evidence="4" id="KW-0067">ATP-binding</keyword>
<dbReference type="GO" id="GO:0005524">
    <property type="term" value="F:ATP binding"/>
    <property type="evidence" value="ECO:0007669"/>
    <property type="project" value="UniProtKB-KW"/>
</dbReference>
<dbReference type="GO" id="GO:0016787">
    <property type="term" value="F:hydrolase activity"/>
    <property type="evidence" value="ECO:0007669"/>
    <property type="project" value="UniProtKB-KW"/>
</dbReference>
<dbReference type="InterPro" id="IPR001650">
    <property type="entry name" value="Helicase_C-like"/>
</dbReference>
<evidence type="ECO:0000259" key="6">
    <source>
        <dbReference type="PROSITE" id="PS51192"/>
    </source>
</evidence>
<dbReference type="Pfam" id="PF00271">
    <property type="entry name" value="Helicase_C"/>
    <property type="match status" value="1"/>
</dbReference>
<dbReference type="PANTHER" id="PTHR47959">
    <property type="entry name" value="ATP-DEPENDENT RNA HELICASE RHLE-RELATED"/>
    <property type="match status" value="1"/>
</dbReference>
<protein>
    <submittedName>
        <fullName evidence="8">Superfamily II DNA and RNA helicase</fullName>
    </submittedName>
</protein>
<dbReference type="GO" id="GO:0005829">
    <property type="term" value="C:cytosol"/>
    <property type="evidence" value="ECO:0007669"/>
    <property type="project" value="TreeGrafter"/>
</dbReference>
<keyword evidence="1" id="KW-0547">Nucleotide-binding</keyword>
<dbReference type="InterPro" id="IPR014001">
    <property type="entry name" value="Helicase_ATP-bd"/>
</dbReference>
<keyword evidence="3 8" id="KW-0347">Helicase</keyword>
<dbReference type="GO" id="GO:0003724">
    <property type="term" value="F:RNA helicase activity"/>
    <property type="evidence" value="ECO:0007669"/>
    <property type="project" value="TreeGrafter"/>
</dbReference>
<dbReference type="Pfam" id="PF00270">
    <property type="entry name" value="DEAD"/>
    <property type="match status" value="1"/>
</dbReference>
<dbReference type="Proteomes" id="UP000198779">
    <property type="component" value="Unassembled WGS sequence"/>
</dbReference>
<organism evidence="8 9">
    <name type="scientific">Prevotella communis</name>
    <dbReference type="NCBI Taxonomy" id="2913614"/>
    <lineage>
        <taxon>Bacteria</taxon>
        <taxon>Pseudomonadati</taxon>
        <taxon>Bacteroidota</taxon>
        <taxon>Bacteroidia</taxon>
        <taxon>Bacteroidales</taxon>
        <taxon>Prevotellaceae</taxon>
        <taxon>Prevotella</taxon>
    </lineage>
</organism>
<evidence type="ECO:0000256" key="5">
    <source>
        <dbReference type="ARBA" id="ARBA00038437"/>
    </source>
</evidence>
<sequence>MKDVIINKVLEKLGIDSLNAMQQESQERILRGRNDVVVLSPTGTGKTLAYLLPLVQMLDTQSDEVQALVVVPGRELAMQSDQVLKGMGAGVRSQACYGGRTAMDEHRVLKQNRPHIVFGTPGRLNDHLDKGNIDFQHIRYLVIDEFDKCLEMGFMNEMSRLVGKLANLQRRFLLSATDAEQIPQFVEMKRTDRLDYLIEEEPLNDRVEVYRVDSPEKDKLETLAQLLISLGESQSIVFLNYRDSVVRTDEFLRKRGFVTSAFHGGLEQRQREDALYKFSNGSATVLVSTDLASRGLDIPHIENIIHYHLPATEDALVHRVGRTARWDQMGKTFFLVGPEEHVPEFVEGNIETYSLSSQPGDGAGVCLPRMATLYIGKGKKDKISKGDIVGYLCKKGGLEPSEIGRIDVNDRYAYAAVKREKAQQVMRLTRGEKIKGIRTVVELVR</sequence>
<dbReference type="InterPro" id="IPR011545">
    <property type="entry name" value="DEAD/DEAH_box_helicase_dom"/>
</dbReference>
<dbReference type="PANTHER" id="PTHR47959:SF1">
    <property type="entry name" value="ATP-DEPENDENT RNA HELICASE DBPA"/>
    <property type="match status" value="1"/>
</dbReference>
<dbReference type="Gene3D" id="3.40.50.300">
    <property type="entry name" value="P-loop containing nucleotide triphosphate hydrolases"/>
    <property type="match status" value="2"/>
</dbReference>